<comment type="subunit">
    <text evidence="20">Homotrimer.</text>
</comment>
<dbReference type="GO" id="GO:0006048">
    <property type="term" value="P:UDP-N-acetylglucosamine biosynthetic process"/>
    <property type="evidence" value="ECO:0007669"/>
    <property type="project" value="InterPro"/>
</dbReference>
<dbReference type="GO" id="GO:0000287">
    <property type="term" value="F:magnesium ion binding"/>
    <property type="evidence" value="ECO:0007669"/>
    <property type="project" value="UniProtKB-UniRule"/>
</dbReference>
<evidence type="ECO:0000313" key="23">
    <source>
        <dbReference type="EMBL" id="MDF9407056.1"/>
    </source>
</evidence>
<feature type="binding site" evidence="20">
    <location>
        <begin position="77"/>
        <end position="78"/>
    </location>
    <ligand>
        <name>UDP-N-acetyl-alpha-D-glucosamine</name>
        <dbReference type="ChEBI" id="CHEBI:57705"/>
    </ligand>
</feature>
<evidence type="ECO:0000256" key="13">
    <source>
        <dbReference type="ARBA" id="ARBA00022984"/>
    </source>
</evidence>
<feature type="region of interest" description="Linker" evidence="20">
    <location>
        <begin position="230"/>
        <end position="250"/>
    </location>
</feature>
<evidence type="ECO:0000259" key="22">
    <source>
        <dbReference type="Pfam" id="PF25087"/>
    </source>
</evidence>
<dbReference type="GO" id="GO:0000902">
    <property type="term" value="P:cell morphogenesis"/>
    <property type="evidence" value="ECO:0007669"/>
    <property type="project" value="UniProtKB-UniRule"/>
</dbReference>
<feature type="region of interest" description="N-acetyltransferase" evidence="20">
    <location>
        <begin position="251"/>
        <end position="456"/>
    </location>
</feature>
<feature type="binding site" evidence="20">
    <location>
        <position position="379"/>
    </location>
    <ligand>
        <name>acetyl-CoA</name>
        <dbReference type="ChEBI" id="CHEBI:57288"/>
    </ligand>
</feature>
<evidence type="ECO:0000256" key="2">
    <source>
        <dbReference type="ARBA" id="ARBA00005166"/>
    </source>
</evidence>
<evidence type="ECO:0000313" key="24">
    <source>
        <dbReference type="Proteomes" id="UP001154312"/>
    </source>
</evidence>
<gene>
    <name evidence="20 23" type="primary">glmU</name>
    <name evidence="23" type="ORF">L7E55_01575</name>
</gene>
<feature type="binding site" evidence="20">
    <location>
        <position position="439"/>
    </location>
    <ligand>
        <name>acetyl-CoA</name>
        <dbReference type="ChEBI" id="CHEBI:57288"/>
    </ligand>
</feature>
<accession>A0A9X4H071</accession>
<evidence type="ECO:0000256" key="12">
    <source>
        <dbReference type="ARBA" id="ARBA00022960"/>
    </source>
</evidence>
<dbReference type="InterPro" id="IPR001451">
    <property type="entry name" value="Hexapep"/>
</dbReference>
<dbReference type="EC" id="2.7.7.23" evidence="20"/>
<evidence type="ECO:0000256" key="11">
    <source>
        <dbReference type="ARBA" id="ARBA00022842"/>
    </source>
</evidence>
<comment type="subcellular location">
    <subcellularLocation>
        <location evidence="1 20">Cytoplasm</location>
    </subcellularLocation>
</comment>
<feature type="binding site" evidence="20">
    <location>
        <begin position="8"/>
        <end position="11"/>
    </location>
    <ligand>
        <name>UDP-N-acetyl-alpha-D-glucosamine</name>
        <dbReference type="ChEBI" id="CHEBI:57705"/>
    </ligand>
</feature>
<feature type="region of interest" description="Pyrophosphorylase" evidence="20">
    <location>
        <begin position="1"/>
        <end position="229"/>
    </location>
</feature>
<dbReference type="NCBIfam" id="NF010934">
    <property type="entry name" value="PRK14354.1"/>
    <property type="match status" value="1"/>
</dbReference>
<keyword evidence="15 20" id="KW-0012">Acyltransferase</keyword>
<dbReference type="PANTHER" id="PTHR43584:SF3">
    <property type="entry name" value="BIFUNCTIONAL PROTEIN GLMU"/>
    <property type="match status" value="1"/>
</dbReference>
<sequence>MNLAAVILAAGKGTRMNSKLPKVLHTVCGSAMLSCVIDAATGAGVQKTVVVAGFGADLVAREVGNKAEVVLQAEQLGTAHALAQAGPVLKDFSGCLLVLCGDTPLIEAGTLAELVEKHRSMGVAATVLTAEMEDPAGYGRVIRDEQGRVLKIVEQKDASGDEKLVREINTGVYCFEGAGLFDALARITPANAQGEYYLTDIIDIYAKSGLTVGAVVLKNPMELAGINDRVQLAEAEQYMRRRVLDEMMRAGVTVIDPLSTFVSRKARVGRDTVIHPFTIIEGDTVIGEDCVIGPGSRLVNATVGNQVTIQNSIVLDSSIGDNCNIGPFAYLRPDTTLGRSVKVGDFVEIKKSNIGDGSKVPHLSYVGDAVIGKKVNVGAGTITCNYDGRNKWTTRIGDGAFIGSNTNLVAPVEVGDKAITGAGSTITKDIPAGALGIERAKQTAIKNWADRKKIKD</sequence>
<feature type="binding site" evidence="20">
    <location>
        <position position="227"/>
    </location>
    <ligand>
        <name>Mg(2+)</name>
        <dbReference type="ChEBI" id="CHEBI:18420"/>
    </ligand>
</feature>
<dbReference type="InterPro" id="IPR005882">
    <property type="entry name" value="Bifunctional_GlmU"/>
</dbReference>
<protein>
    <recommendedName>
        <fullName evidence="20">Bifunctional protein GlmU</fullName>
    </recommendedName>
    <domain>
        <recommendedName>
            <fullName evidence="20">UDP-N-acetylglucosamine pyrophosphorylase</fullName>
            <ecNumber evidence="20">2.7.7.23</ecNumber>
        </recommendedName>
        <alternativeName>
            <fullName evidence="20">N-acetylglucosamine-1-phosphate uridyltransferase</fullName>
        </alternativeName>
    </domain>
    <domain>
        <recommendedName>
            <fullName evidence="20">Glucosamine-1-phosphate N-acetyltransferase</fullName>
            <ecNumber evidence="20">2.3.1.157</ecNumber>
        </recommendedName>
    </domain>
</protein>
<keyword evidence="8 20" id="KW-0548">Nucleotidyltransferase</keyword>
<comment type="similarity">
    <text evidence="4 20">In the C-terminal section; belongs to the transferase hexapeptide repeat family.</text>
</comment>
<dbReference type="InterPro" id="IPR011004">
    <property type="entry name" value="Trimer_LpxA-like_sf"/>
</dbReference>
<dbReference type="CDD" id="cd02540">
    <property type="entry name" value="GT2_GlmU_N_bac"/>
    <property type="match status" value="1"/>
</dbReference>
<keyword evidence="10 20" id="KW-0677">Repeat</keyword>
<comment type="pathway">
    <text evidence="20">Bacterial outer membrane biogenesis; LPS lipid A biosynthesis.</text>
</comment>
<dbReference type="GO" id="GO:0016020">
    <property type="term" value="C:membrane"/>
    <property type="evidence" value="ECO:0007669"/>
    <property type="project" value="GOC"/>
</dbReference>
<dbReference type="InterPro" id="IPR029044">
    <property type="entry name" value="Nucleotide-diphossugar_trans"/>
</dbReference>
<dbReference type="InterPro" id="IPR056729">
    <property type="entry name" value="GMPPB_C"/>
</dbReference>
<feature type="binding site" evidence="20">
    <location>
        <position position="72"/>
    </location>
    <ligand>
        <name>UDP-N-acetyl-alpha-D-glucosamine</name>
        <dbReference type="ChEBI" id="CHEBI:57705"/>
    </ligand>
</feature>
<feature type="binding site" evidence="20">
    <location>
        <position position="422"/>
    </location>
    <ligand>
        <name>acetyl-CoA</name>
        <dbReference type="ChEBI" id="CHEBI:57288"/>
    </ligand>
</feature>
<dbReference type="GO" id="GO:0009252">
    <property type="term" value="P:peptidoglycan biosynthetic process"/>
    <property type="evidence" value="ECO:0007669"/>
    <property type="project" value="UniProtKB-UniRule"/>
</dbReference>
<feature type="binding site" evidence="20">
    <location>
        <position position="404"/>
    </location>
    <ligand>
        <name>acetyl-CoA</name>
        <dbReference type="ChEBI" id="CHEBI:57288"/>
    </ligand>
</feature>
<keyword evidence="14 20" id="KW-0511">Multifunctional enzyme</keyword>
<feature type="binding site" evidence="20">
    <location>
        <position position="227"/>
    </location>
    <ligand>
        <name>UDP-N-acetyl-alpha-D-glucosamine</name>
        <dbReference type="ChEBI" id="CHEBI:57705"/>
    </ligand>
</feature>
<dbReference type="Pfam" id="PF25087">
    <property type="entry name" value="GMPPB_C"/>
    <property type="match status" value="1"/>
</dbReference>
<evidence type="ECO:0000256" key="16">
    <source>
        <dbReference type="ARBA" id="ARBA00023316"/>
    </source>
</evidence>
<dbReference type="EC" id="2.3.1.157" evidence="20"/>
<evidence type="ECO:0000256" key="1">
    <source>
        <dbReference type="ARBA" id="ARBA00004496"/>
    </source>
</evidence>
<feature type="binding site" evidence="20">
    <location>
        <position position="139"/>
    </location>
    <ligand>
        <name>UDP-N-acetyl-alpha-D-glucosamine</name>
        <dbReference type="ChEBI" id="CHEBI:57705"/>
    </ligand>
</feature>
<dbReference type="CDD" id="cd03353">
    <property type="entry name" value="LbH_GlmU_C"/>
    <property type="match status" value="1"/>
</dbReference>
<name>A0A9X4H071_9FIRM</name>
<dbReference type="InterPro" id="IPR005835">
    <property type="entry name" value="NTP_transferase_dom"/>
</dbReference>
<reference evidence="23" key="1">
    <citation type="submission" date="2022-02" db="EMBL/GenBank/DDBJ databases">
        <authorList>
            <person name="Leng L."/>
        </authorList>
    </citation>
    <scope>NUCLEOTIDE SEQUENCE</scope>
    <source>
        <strain evidence="23">JI</strain>
    </source>
</reference>
<evidence type="ECO:0000256" key="7">
    <source>
        <dbReference type="ARBA" id="ARBA00022679"/>
    </source>
</evidence>
<keyword evidence="16 20" id="KW-0961">Cell wall biogenesis/degradation</keyword>
<comment type="pathway">
    <text evidence="3 20">Nucleotide-sugar biosynthesis; UDP-N-acetyl-alpha-D-glucosamine biosynthesis; UDP-N-acetyl-alpha-D-glucosamine from N-acetyl-alpha-D-glucosamine 1-phosphate: step 1/1.</text>
</comment>
<dbReference type="SUPFAM" id="SSF53448">
    <property type="entry name" value="Nucleotide-diphospho-sugar transferases"/>
    <property type="match status" value="1"/>
</dbReference>
<dbReference type="GO" id="GO:0009245">
    <property type="term" value="P:lipid A biosynthetic process"/>
    <property type="evidence" value="ECO:0007669"/>
    <property type="project" value="UniProtKB-UniRule"/>
</dbReference>
<keyword evidence="24" id="KW-1185">Reference proteome</keyword>
<dbReference type="GO" id="GO:0008360">
    <property type="term" value="P:regulation of cell shape"/>
    <property type="evidence" value="ECO:0007669"/>
    <property type="project" value="UniProtKB-KW"/>
</dbReference>
<comment type="catalytic activity">
    <reaction evidence="18 20">
        <text>N-acetyl-alpha-D-glucosamine 1-phosphate + UTP + H(+) = UDP-N-acetyl-alpha-D-glucosamine + diphosphate</text>
        <dbReference type="Rhea" id="RHEA:13509"/>
        <dbReference type="ChEBI" id="CHEBI:15378"/>
        <dbReference type="ChEBI" id="CHEBI:33019"/>
        <dbReference type="ChEBI" id="CHEBI:46398"/>
        <dbReference type="ChEBI" id="CHEBI:57705"/>
        <dbReference type="ChEBI" id="CHEBI:57776"/>
        <dbReference type="EC" id="2.7.7.23"/>
    </reaction>
</comment>
<dbReference type="PANTHER" id="PTHR43584">
    <property type="entry name" value="NUCLEOTIDYL TRANSFERASE"/>
    <property type="match status" value="1"/>
</dbReference>
<evidence type="ECO:0000256" key="8">
    <source>
        <dbReference type="ARBA" id="ARBA00022695"/>
    </source>
</evidence>
<keyword evidence="7 20" id="KW-0808">Transferase</keyword>
<dbReference type="Pfam" id="PF00132">
    <property type="entry name" value="Hexapep"/>
    <property type="match status" value="1"/>
</dbReference>
<comment type="caution">
    <text evidence="23">The sequence shown here is derived from an EMBL/GenBank/DDBJ whole genome shotgun (WGS) entry which is preliminary data.</text>
</comment>
<feature type="binding site" evidence="20">
    <location>
        <position position="102"/>
    </location>
    <ligand>
        <name>Mg(2+)</name>
        <dbReference type="ChEBI" id="CHEBI:18420"/>
    </ligand>
</feature>
<comment type="caution">
    <text evidence="20">Lacks conserved residue(s) required for the propagation of feature annotation.</text>
</comment>
<evidence type="ECO:0000256" key="3">
    <source>
        <dbReference type="ARBA" id="ARBA00005208"/>
    </source>
</evidence>
<dbReference type="Pfam" id="PF00483">
    <property type="entry name" value="NTP_transferase"/>
    <property type="match status" value="1"/>
</dbReference>
<evidence type="ECO:0000256" key="18">
    <source>
        <dbReference type="ARBA" id="ARBA00048493"/>
    </source>
</evidence>
<evidence type="ECO:0000256" key="9">
    <source>
        <dbReference type="ARBA" id="ARBA00022723"/>
    </source>
</evidence>
<dbReference type="AlphaFoldDB" id="A0A9X4H071"/>
<feature type="domain" description="Nucleotidyl transferase" evidence="21">
    <location>
        <begin position="5"/>
        <end position="216"/>
    </location>
</feature>
<keyword evidence="13 20" id="KW-0573">Peptidoglycan synthesis</keyword>
<dbReference type="Gene3D" id="3.90.550.10">
    <property type="entry name" value="Spore Coat Polysaccharide Biosynthesis Protein SpsA, Chain A"/>
    <property type="match status" value="1"/>
</dbReference>
<feature type="binding site" evidence="20">
    <location>
        <position position="332"/>
    </location>
    <ligand>
        <name>UDP-N-acetyl-alpha-D-glucosamine</name>
        <dbReference type="ChEBI" id="CHEBI:57705"/>
    </ligand>
</feature>
<dbReference type="RefSeq" id="WP_277442221.1">
    <property type="nucleotide sequence ID" value="NZ_JAKOAV010000002.1"/>
</dbReference>
<dbReference type="NCBIfam" id="TIGR01173">
    <property type="entry name" value="glmU"/>
    <property type="match status" value="1"/>
</dbReference>
<comment type="function">
    <text evidence="19 20">Catalyzes the last two sequential reactions in the de novo biosynthetic pathway for UDP-N-acetylglucosamine (UDP-GlcNAc). The C-terminal domain catalyzes the transfer of acetyl group from acetyl coenzyme A to glucosamine-1-phosphate (GlcN-1-P) to produce N-acetylglucosamine-1-phosphate (GlcNAc-1-P), which is converted into UDP-GlcNAc by the transfer of uridine 5-monophosphate (from uridine 5-triphosphate), a reaction catalyzed by the N-terminal domain.</text>
</comment>
<dbReference type="GO" id="GO:0071555">
    <property type="term" value="P:cell wall organization"/>
    <property type="evidence" value="ECO:0007669"/>
    <property type="project" value="UniProtKB-KW"/>
</dbReference>
<evidence type="ECO:0000256" key="10">
    <source>
        <dbReference type="ARBA" id="ARBA00022737"/>
    </source>
</evidence>
<feature type="binding site" evidence="20">
    <location>
        <position position="350"/>
    </location>
    <ligand>
        <name>UDP-N-acetyl-alpha-D-glucosamine</name>
        <dbReference type="ChEBI" id="CHEBI:57705"/>
    </ligand>
</feature>
<dbReference type="GO" id="GO:0005737">
    <property type="term" value="C:cytoplasm"/>
    <property type="evidence" value="ECO:0007669"/>
    <property type="project" value="UniProtKB-SubCell"/>
</dbReference>
<evidence type="ECO:0000256" key="6">
    <source>
        <dbReference type="ARBA" id="ARBA00022490"/>
    </source>
</evidence>
<evidence type="ECO:0000256" key="15">
    <source>
        <dbReference type="ARBA" id="ARBA00023315"/>
    </source>
</evidence>
<keyword evidence="11 20" id="KW-0460">Magnesium</keyword>
<feature type="active site" description="Proton acceptor" evidence="20">
    <location>
        <position position="362"/>
    </location>
</feature>
<evidence type="ECO:0000256" key="17">
    <source>
        <dbReference type="ARBA" id="ARBA00048247"/>
    </source>
</evidence>
<feature type="binding site" evidence="20">
    <location>
        <begin position="385"/>
        <end position="386"/>
    </location>
    <ligand>
        <name>acetyl-CoA</name>
        <dbReference type="ChEBI" id="CHEBI:57288"/>
    </ligand>
</feature>
<feature type="binding site" evidence="20">
    <location>
        <position position="365"/>
    </location>
    <ligand>
        <name>UDP-N-acetyl-alpha-D-glucosamine</name>
        <dbReference type="ChEBI" id="CHEBI:57705"/>
    </ligand>
</feature>
<proteinExistence type="inferred from homology"/>
<feature type="binding site" evidence="20">
    <location>
        <position position="22"/>
    </location>
    <ligand>
        <name>UDP-N-acetyl-alpha-D-glucosamine</name>
        <dbReference type="ChEBI" id="CHEBI:57705"/>
    </ligand>
</feature>
<dbReference type="HAMAP" id="MF_01631">
    <property type="entry name" value="GlmU"/>
    <property type="match status" value="1"/>
</dbReference>
<keyword evidence="12 20" id="KW-0133">Cell shape</keyword>
<evidence type="ECO:0000256" key="19">
    <source>
        <dbReference type="ARBA" id="ARBA00049628"/>
    </source>
</evidence>
<feature type="binding site" evidence="20">
    <location>
        <position position="376"/>
    </location>
    <ligand>
        <name>UDP-N-acetyl-alpha-D-glucosamine</name>
        <dbReference type="ChEBI" id="CHEBI:57705"/>
    </ligand>
</feature>
<evidence type="ECO:0000256" key="20">
    <source>
        <dbReference type="HAMAP-Rule" id="MF_01631"/>
    </source>
</evidence>
<comment type="similarity">
    <text evidence="5 20">In the N-terminal section; belongs to the N-acetylglucosamine-1-phosphate uridyltransferase family.</text>
</comment>
<evidence type="ECO:0000256" key="5">
    <source>
        <dbReference type="ARBA" id="ARBA00007947"/>
    </source>
</evidence>
<dbReference type="GO" id="GO:0019134">
    <property type="term" value="F:glucosamine-1-phosphate N-acetyltransferase activity"/>
    <property type="evidence" value="ECO:0007669"/>
    <property type="project" value="UniProtKB-UniRule"/>
</dbReference>
<evidence type="ECO:0000256" key="4">
    <source>
        <dbReference type="ARBA" id="ARBA00007707"/>
    </source>
</evidence>
<evidence type="ECO:0000259" key="21">
    <source>
        <dbReference type="Pfam" id="PF00483"/>
    </source>
</evidence>
<comment type="catalytic activity">
    <reaction evidence="17 20">
        <text>alpha-D-glucosamine 1-phosphate + acetyl-CoA = N-acetyl-alpha-D-glucosamine 1-phosphate + CoA + H(+)</text>
        <dbReference type="Rhea" id="RHEA:13725"/>
        <dbReference type="ChEBI" id="CHEBI:15378"/>
        <dbReference type="ChEBI" id="CHEBI:57287"/>
        <dbReference type="ChEBI" id="CHEBI:57288"/>
        <dbReference type="ChEBI" id="CHEBI:57776"/>
        <dbReference type="ChEBI" id="CHEBI:58516"/>
        <dbReference type="EC" id="2.3.1.157"/>
    </reaction>
</comment>
<dbReference type="EMBL" id="JAKOAV010000002">
    <property type="protein sequence ID" value="MDF9407056.1"/>
    <property type="molecule type" value="Genomic_DNA"/>
</dbReference>
<dbReference type="InterPro" id="IPR038009">
    <property type="entry name" value="GlmU_C_LbH"/>
</dbReference>
<evidence type="ECO:0000256" key="14">
    <source>
        <dbReference type="ARBA" id="ARBA00023268"/>
    </source>
</evidence>
<dbReference type="Proteomes" id="UP001154312">
    <property type="component" value="Unassembled WGS sequence"/>
</dbReference>
<feature type="domain" description="Mannose-1-phosphate guanyltransferase C-terminal" evidence="22">
    <location>
        <begin position="268"/>
        <end position="345"/>
    </location>
</feature>
<dbReference type="SUPFAM" id="SSF51161">
    <property type="entry name" value="Trimeric LpxA-like enzymes"/>
    <property type="match status" value="1"/>
</dbReference>
<keyword evidence="6 20" id="KW-0963">Cytoplasm</keyword>
<feature type="binding site" evidence="20">
    <location>
        <position position="154"/>
    </location>
    <ligand>
        <name>UDP-N-acetyl-alpha-D-glucosamine</name>
        <dbReference type="ChEBI" id="CHEBI:57705"/>
    </ligand>
</feature>
<comment type="cofactor">
    <cofactor evidence="20">
        <name>Mg(2+)</name>
        <dbReference type="ChEBI" id="CHEBI:18420"/>
    </cofactor>
    <text evidence="20">Binds 1 Mg(2+) ion per subunit.</text>
</comment>
<dbReference type="GO" id="GO:0003977">
    <property type="term" value="F:UDP-N-acetylglucosamine diphosphorylase activity"/>
    <property type="evidence" value="ECO:0007669"/>
    <property type="project" value="UniProtKB-UniRule"/>
</dbReference>
<feature type="binding site" evidence="20">
    <location>
        <position position="169"/>
    </location>
    <ligand>
        <name>UDP-N-acetyl-alpha-D-glucosamine</name>
        <dbReference type="ChEBI" id="CHEBI:57705"/>
    </ligand>
</feature>
<organism evidence="23 24">
    <name type="scientific">Pelotomaculum isophthalicicum JI</name>
    <dbReference type="NCBI Taxonomy" id="947010"/>
    <lineage>
        <taxon>Bacteria</taxon>
        <taxon>Bacillati</taxon>
        <taxon>Bacillota</taxon>
        <taxon>Clostridia</taxon>
        <taxon>Eubacteriales</taxon>
        <taxon>Desulfotomaculaceae</taxon>
        <taxon>Pelotomaculum</taxon>
    </lineage>
</organism>
<keyword evidence="9 20" id="KW-0479">Metal-binding</keyword>
<comment type="pathway">
    <text evidence="2 20">Nucleotide-sugar biosynthesis; UDP-N-acetyl-alpha-D-glucosamine biosynthesis; N-acetyl-alpha-D-glucosamine 1-phosphate from alpha-D-glucosamine 6-phosphate (route II): step 2/2.</text>
</comment>
<dbReference type="Gene3D" id="2.160.10.10">
    <property type="entry name" value="Hexapeptide repeat proteins"/>
    <property type="match status" value="1"/>
</dbReference>
<dbReference type="InterPro" id="IPR050065">
    <property type="entry name" value="GlmU-like"/>
</dbReference>